<gene>
    <name evidence="3" type="ORF">ICL07_29475</name>
</gene>
<feature type="domain" description="DUF4397" evidence="2">
    <location>
        <begin position="34"/>
        <end position="139"/>
    </location>
</feature>
<evidence type="ECO:0000313" key="4">
    <source>
        <dbReference type="Proteomes" id="UP000659124"/>
    </source>
</evidence>
<reference evidence="3 4" key="1">
    <citation type="submission" date="2020-09" db="EMBL/GenBank/DDBJ databases">
        <title>Genome sequences of type strains of Chitinophaga qingshengii and Chitinophaga varians.</title>
        <authorList>
            <person name="Kittiwongwattana C."/>
        </authorList>
    </citation>
    <scope>NUCLEOTIDE SEQUENCE [LARGE SCALE GENOMIC DNA]</scope>
    <source>
        <strain evidence="3 4">JCM 30026</strain>
    </source>
</reference>
<evidence type="ECO:0000259" key="2">
    <source>
        <dbReference type="Pfam" id="PF14344"/>
    </source>
</evidence>
<dbReference type="Pfam" id="PF14344">
    <property type="entry name" value="DUF4397"/>
    <property type="match status" value="1"/>
</dbReference>
<organism evidence="3 4">
    <name type="scientific">Chitinophaga qingshengii</name>
    <dbReference type="NCBI Taxonomy" id="1569794"/>
    <lineage>
        <taxon>Bacteria</taxon>
        <taxon>Pseudomonadati</taxon>
        <taxon>Bacteroidota</taxon>
        <taxon>Chitinophagia</taxon>
        <taxon>Chitinophagales</taxon>
        <taxon>Chitinophagaceae</taxon>
        <taxon>Chitinophaga</taxon>
    </lineage>
</organism>
<evidence type="ECO:0000256" key="1">
    <source>
        <dbReference type="SAM" id="SignalP"/>
    </source>
</evidence>
<comment type="caution">
    <text evidence="3">The sequence shown here is derived from an EMBL/GenBank/DDBJ whole genome shotgun (WGS) entry which is preliminary data.</text>
</comment>
<dbReference type="InterPro" id="IPR025510">
    <property type="entry name" value="DUF4397"/>
</dbReference>
<proteinExistence type="predicted"/>
<name>A0ABR7TVN5_9BACT</name>
<protein>
    <submittedName>
        <fullName evidence="3">DUF4397 domain-containing protein</fullName>
    </submittedName>
</protein>
<dbReference type="Proteomes" id="UP000659124">
    <property type="component" value="Unassembled WGS sequence"/>
</dbReference>
<feature type="signal peptide" evidence="1">
    <location>
        <begin position="1"/>
        <end position="19"/>
    </location>
</feature>
<dbReference type="PROSITE" id="PS51257">
    <property type="entry name" value="PROKAR_LIPOPROTEIN"/>
    <property type="match status" value="1"/>
</dbReference>
<keyword evidence="1" id="KW-0732">Signal</keyword>
<dbReference type="RefSeq" id="WP_188091670.1">
    <property type="nucleotide sequence ID" value="NZ_JACVFC010000006.1"/>
</dbReference>
<accession>A0ABR7TVN5</accession>
<evidence type="ECO:0000313" key="3">
    <source>
        <dbReference type="EMBL" id="MBC9934551.1"/>
    </source>
</evidence>
<dbReference type="EMBL" id="JACVFC010000006">
    <property type="protein sequence ID" value="MBC9934551.1"/>
    <property type="molecule type" value="Genomic_DNA"/>
</dbReference>
<sequence>MKKLLFVVMGWLIVMTACKKDSDSAIPVTSSNFMFFNGIPDAVYDVLLDSIKIAQGVKFGTNTPYATLRAQMYTIYLIEAHRPKDTIRAGQINLRNKRSFSAYVGVDSANKVNVIRTLEDDLTPPPPDYMKFRVVSFSQSFRANGQSLAIDLFSRSSPYFRGIGFAQVTPVATLIGDSTYNFNFRRNDDTTVITSTLDFKSQPGKIYTLVTVGNALSSTTFKTFTITHNQ</sequence>
<feature type="chain" id="PRO_5045086504" evidence="1">
    <location>
        <begin position="20"/>
        <end position="230"/>
    </location>
</feature>
<keyword evidence="4" id="KW-1185">Reference proteome</keyword>